<dbReference type="InterPro" id="IPR050752">
    <property type="entry name" value="C2H2-ZF_domain"/>
</dbReference>
<dbReference type="SMART" id="SM00431">
    <property type="entry name" value="SCAN"/>
    <property type="match status" value="1"/>
</dbReference>
<dbReference type="Gene3D" id="6.10.140.140">
    <property type="match status" value="1"/>
</dbReference>
<keyword evidence="4" id="KW-0677">Repeat</keyword>
<feature type="domain" description="C2H2-type" evidence="14">
    <location>
        <begin position="539"/>
        <end position="566"/>
    </location>
</feature>
<evidence type="ECO:0000259" key="16">
    <source>
        <dbReference type="PROSITE" id="PS50805"/>
    </source>
</evidence>
<evidence type="ECO:0000256" key="7">
    <source>
        <dbReference type="ARBA" id="ARBA00023015"/>
    </source>
</evidence>
<keyword evidence="10 12" id="KW-0539">Nucleus</keyword>
<dbReference type="Pfam" id="PF02023">
    <property type="entry name" value="SCAN"/>
    <property type="match status" value="1"/>
</dbReference>
<evidence type="ECO:0000313" key="18">
    <source>
        <dbReference type="RefSeq" id="XP_036683446.1"/>
    </source>
</evidence>
<dbReference type="PROSITE" id="PS50805">
    <property type="entry name" value="KRAB"/>
    <property type="match status" value="1"/>
</dbReference>
<feature type="domain" description="C2H2-type" evidence="14">
    <location>
        <begin position="595"/>
        <end position="622"/>
    </location>
</feature>
<dbReference type="PROSITE" id="PS50804">
    <property type="entry name" value="SCAN_BOX"/>
    <property type="match status" value="1"/>
</dbReference>
<organism evidence="17 18">
    <name type="scientific">Balaenoptera musculus</name>
    <name type="common">Blue whale</name>
    <dbReference type="NCBI Taxonomy" id="9771"/>
    <lineage>
        <taxon>Eukaryota</taxon>
        <taxon>Metazoa</taxon>
        <taxon>Chordata</taxon>
        <taxon>Craniata</taxon>
        <taxon>Vertebrata</taxon>
        <taxon>Euteleostomi</taxon>
        <taxon>Mammalia</taxon>
        <taxon>Eutheria</taxon>
        <taxon>Laurasiatheria</taxon>
        <taxon>Artiodactyla</taxon>
        <taxon>Whippomorpha</taxon>
        <taxon>Cetacea</taxon>
        <taxon>Mysticeti</taxon>
        <taxon>Balaenopteridae</taxon>
        <taxon>Balaenoptera</taxon>
    </lineage>
</organism>
<comment type="similarity">
    <text evidence="2">Belongs to the krueppel C2H2-type zinc-finger protein family.</text>
</comment>
<keyword evidence="5 11" id="KW-0863">Zinc-finger</keyword>
<comment type="subcellular location">
    <subcellularLocation>
        <location evidence="12">Nucleus</location>
    </subcellularLocation>
</comment>
<dbReference type="PANTHER" id="PTHR24384:SF218">
    <property type="entry name" value="ZINC FINGER PROTEIN 502"/>
    <property type="match status" value="1"/>
</dbReference>
<dbReference type="InterPro" id="IPR036051">
    <property type="entry name" value="KRAB_dom_sf"/>
</dbReference>
<dbReference type="InterPro" id="IPR003309">
    <property type="entry name" value="SCAN_dom"/>
</dbReference>
<dbReference type="InterPro" id="IPR036236">
    <property type="entry name" value="Znf_C2H2_sf"/>
</dbReference>
<comment type="function">
    <text evidence="1">May be involved in transcriptional regulation.</text>
</comment>
<dbReference type="KEGG" id="bmus:118882038"/>
<accession>A0A8B8VF19</accession>
<keyword evidence="3" id="KW-0479">Metal-binding</keyword>
<dbReference type="RefSeq" id="XP_036683446.1">
    <property type="nucleotide sequence ID" value="XM_036827551.1"/>
</dbReference>
<keyword evidence="6" id="KW-0862">Zinc</keyword>
<dbReference type="InterPro" id="IPR013087">
    <property type="entry name" value="Znf_C2H2_type"/>
</dbReference>
<keyword evidence="17" id="KW-1185">Reference proteome</keyword>
<protein>
    <submittedName>
        <fullName evidence="18">Zinc finger protein 75A</fullName>
    </submittedName>
</protein>
<evidence type="ECO:0000256" key="11">
    <source>
        <dbReference type="PROSITE-ProRule" id="PRU00042"/>
    </source>
</evidence>
<evidence type="ECO:0000256" key="2">
    <source>
        <dbReference type="ARBA" id="ARBA00006991"/>
    </source>
</evidence>
<name>A0A8B8VF19_BALMU</name>
<proteinExistence type="inferred from homology"/>
<reference evidence="18" key="1">
    <citation type="submission" date="2025-08" db="UniProtKB">
        <authorList>
            <consortium name="RefSeq"/>
        </authorList>
    </citation>
    <scope>IDENTIFICATION</scope>
    <source>
        <tissue evidence="18">Epidermis and Blubber</tissue>
    </source>
</reference>
<dbReference type="GeneID" id="118882038"/>
<dbReference type="GO" id="GO:0000981">
    <property type="term" value="F:DNA-binding transcription factor activity, RNA polymerase II-specific"/>
    <property type="evidence" value="ECO:0007669"/>
    <property type="project" value="TreeGrafter"/>
</dbReference>
<dbReference type="PROSITE" id="PS00028">
    <property type="entry name" value="ZINC_FINGER_C2H2_1"/>
    <property type="match status" value="5"/>
</dbReference>
<dbReference type="Pfam" id="PF01352">
    <property type="entry name" value="KRAB"/>
    <property type="match status" value="1"/>
</dbReference>
<dbReference type="FunFam" id="3.30.160.60:FF:001005">
    <property type="entry name" value="Zinc finger protein 75A"/>
    <property type="match status" value="1"/>
</dbReference>
<evidence type="ECO:0000256" key="12">
    <source>
        <dbReference type="PROSITE-ProRule" id="PRU00187"/>
    </source>
</evidence>
<dbReference type="PROSITE" id="PS50157">
    <property type="entry name" value="ZINC_FINGER_C2H2_2"/>
    <property type="match status" value="5"/>
</dbReference>
<dbReference type="InterPro" id="IPR038269">
    <property type="entry name" value="SCAN_sf"/>
</dbReference>
<evidence type="ECO:0000256" key="6">
    <source>
        <dbReference type="ARBA" id="ARBA00022833"/>
    </source>
</evidence>
<keyword evidence="7" id="KW-0805">Transcription regulation</keyword>
<dbReference type="OrthoDB" id="6077919at2759"/>
<evidence type="ECO:0000259" key="15">
    <source>
        <dbReference type="PROSITE" id="PS50804"/>
    </source>
</evidence>
<evidence type="ECO:0000256" key="9">
    <source>
        <dbReference type="ARBA" id="ARBA00023163"/>
    </source>
</evidence>
<evidence type="ECO:0000256" key="3">
    <source>
        <dbReference type="ARBA" id="ARBA00022723"/>
    </source>
</evidence>
<dbReference type="GO" id="GO:0000978">
    <property type="term" value="F:RNA polymerase II cis-regulatory region sequence-specific DNA binding"/>
    <property type="evidence" value="ECO:0007669"/>
    <property type="project" value="TreeGrafter"/>
</dbReference>
<dbReference type="Gene3D" id="1.10.4020.10">
    <property type="entry name" value="DNA breaking-rejoining enzymes"/>
    <property type="match status" value="1"/>
</dbReference>
<evidence type="ECO:0000256" key="13">
    <source>
        <dbReference type="SAM" id="MobiDB-lite"/>
    </source>
</evidence>
<dbReference type="CTD" id="7627"/>
<evidence type="ECO:0000259" key="14">
    <source>
        <dbReference type="PROSITE" id="PS50157"/>
    </source>
</evidence>
<dbReference type="InterPro" id="IPR001909">
    <property type="entry name" value="KRAB"/>
</dbReference>
<dbReference type="CDD" id="cd07936">
    <property type="entry name" value="SCAN"/>
    <property type="match status" value="1"/>
</dbReference>
<evidence type="ECO:0000256" key="4">
    <source>
        <dbReference type="ARBA" id="ARBA00022737"/>
    </source>
</evidence>
<gene>
    <name evidence="18" type="primary">ZNF75A</name>
</gene>
<feature type="region of interest" description="Disordered" evidence="13">
    <location>
        <begin position="1"/>
        <end position="20"/>
    </location>
</feature>
<keyword evidence="9" id="KW-0804">Transcription</keyword>
<dbReference type="FunFam" id="3.30.160.60:FF:000720">
    <property type="entry name" value="zinc finger protein 18 isoform X2"/>
    <property type="match status" value="1"/>
</dbReference>
<dbReference type="GO" id="GO:0008270">
    <property type="term" value="F:zinc ion binding"/>
    <property type="evidence" value="ECO:0007669"/>
    <property type="project" value="UniProtKB-KW"/>
</dbReference>
<dbReference type="Gene3D" id="3.30.160.60">
    <property type="entry name" value="Classic Zinc Finger"/>
    <property type="match status" value="5"/>
</dbReference>
<dbReference type="SMART" id="SM00355">
    <property type="entry name" value="ZnF_C2H2"/>
    <property type="match status" value="5"/>
</dbReference>
<dbReference type="PANTHER" id="PTHR24384">
    <property type="entry name" value="FINGER PUTATIVE TRANSCRIPTION FACTOR FAMILY-RELATED"/>
    <property type="match status" value="1"/>
</dbReference>
<sequence length="674" mass="77791">MLLREKRAVQPQSDQLPLMQKPGKCPQHLRAIGGRPSVNILASWAEFRCPFYWITSGKVSLTKLSSASLRGLNEPWRKEEDPFIDFVPDQTGPQLSEVVLEVCPIQEQNCSSRRMMTIDLKVAEYLNPQIRTRWETKGPVTGSSSQDKKYAPQTDSLSPERSHQHFRSFLYHEAAGPREAVDQLLELCRRWLRPEIHSKEQILELVVLEQFLSILPRDTQTCIKKHHLQSIEEAVVLVEHLQRESGQMRNGVADHELGKEAVLLGETAEALGFKLKPAEAQQVGMSQDEEFWNTHQSLQELLIRNTHKETEPICEREMSLRYSETEAREISCGSPSPTAVSAHRILAFPEQTNTKDWTVAPELILPESQSLLTFEEVAMYFSQEEWELLDPTQKALYNDVMQENYETVISLALFVLPKPKVISCLEQGEEPWVQRSLGFKDNSGELPTGLKLKNDTENLQPLCLSDLEIQAPVDIASKKARLKVPQKTMGKENHGDVHRVGKWHRDFPVKKKKKLSTWKQELLKLMDLHKKERAGEKPFKCQECGKSFRVSSDLIKHQRIHTEEKPYKCQQCDKRFRWSSDLNKHLTTHQGIKPYKCSWCGKSFSQNTNLHTHQRTHTGEKPFTCHECGKKFSQNSHLIKHRRTHTGEQPYTCSTCRRNFSRRSSLLRHQKLHQ</sequence>
<feature type="domain" description="KRAB" evidence="16">
    <location>
        <begin position="372"/>
        <end position="444"/>
    </location>
</feature>
<dbReference type="SUPFAM" id="SSF57667">
    <property type="entry name" value="beta-beta-alpha zinc fingers"/>
    <property type="match status" value="3"/>
</dbReference>
<dbReference type="Pfam" id="PF00096">
    <property type="entry name" value="zf-C2H2"/>
    <property type="match status" value="5"/>
</dbReference>
<evidence type="ECO:0000256" key="1">
    <source>
        <dbReference type="ARBA" id="ARBA00003767"/>
    </source>
</evidence>
<feature type="domain" description="C2H2-type" evidence="14">
    <location>
        <begin position="651"/>
        <end position="674"/>
    </location>
</feature>
<dbReference type="CDD" id="cd07765">
    <property type="entry name" value="KRAB_A-box"/>
    <property type="match status" value="1"/>
</dbReference>
<evidence type="ECO:0000256" key="5">
    <source>
        <dbReference type="ARBA" id="ARBA00022771"/>
    </source>
</evidence>
<dbReference type="SUPFAM" id="SSF47353">
    <property type="entry name" value="Retrovirus capsid dimerization domain-like"/>
    <property type="match status" value="1"/>
</dbReference>
<dbReference type="AlphaFoldDB" id="A0A8B8VF19"/>
<dbReference type="FunFam" id="3.30.160.60:FF:001549">
    <property type="entry name" value="Zinc finger protein 75a"/>
    <property type="match status" value="1"/>
</dbReference>
<feature type="domain" description="SCAN box" evidence="15">
    <location>
        <begin position="163"/>
        <end position="244"/>
    </location>
</feature>
<feature type="domain" description="C2H2-type" evidence="14">
    <location>
        <begin position="567"/>
        <end position="594"/>
    </location>
</feature>
<dbReference type="SMART" id="SM00349">
    <property type="entry name" value="KRAB"/>
    <property type="match status" value="1"/>
</dbReference>
<feature type="region of interest" description="Disordered" evidence="13">
    <location>
        <begin position="136"/>
        <end position="160"/>
    </location>
</feature>
<dbReference type="GO" id="GO:0005634">
    <property type="term" value="C:nucleus"/>
    <property type="evidence" value="ECO:0007669"/>
    <property type="project" value="UniProtKB-SubCell"/>
</dbReference>
<dbReference type="Proteomes" id="UP000694857">
    <property type="component" value="Chromosome 15"/>
</dbReference>
<evidence type="ECO:0000256" key="10">
    <source>
        <dbReference type="ARBA" id="ARBA00023242"/>
    </source>
</evidence>
<dbReference type="FunFam" id="3.30.160.60:FF:001261">
    <property type="entry name" value="Zinc finger protein 75a"/>
    <property type="match status" value="1"/>
</dbReference>
<dbReference type="SUPFAM" id="SSF109640">
    <property type="entry name" value="KRAB domain (Kruppel-associated box)"/>
    <property type="match status" value="1"/>
</dbReference>
<dbReference type="FunFam" id="1.10.4020.10:FF:000001">
    <property type="entry name" value="zinc finger protein 263 isoform X1"/>
    <property type="match status" value="1"/>
</dbReference>
<dbReference type="FunFam" id="3.30.160.60:FF:001340">
    <property type="entry name" value="zinc finger protein 75D isoform X1"/>
    <property type="match status" value="1"/>
</dbReference>
<feature type="domain" description="C2H2-type" evidence="14">
    <location>
        <begin position="623"/>
        <end position="650"/>
    </location>
</feature>
<evidence type="ECO:0000313" key="17">
    <source>
        <dbReference type="Proteomes" id="UP000694857"/>
    </source>
</evidence>
<evidence type="ECO:0000256" key="8">
    <source>
        <dbReference type="ARBA" id="ARBA00023125"/>
    </source>
</evidence>
<keyword evidence="8" id="KW-0238">DNA-binding</keyword>